<name>A0A0E9U8Y0_ANGAN</name>
<sequence>MPCVFHQCSQDQKNI</sequence>
<evidence type="ECO:0000313" key="1">
    <source>
        <dbReference type="EMBL" id="JAH62202.1"/>
    </source>
</evidence>
<reference evidence="1" key="1">
    <citation type="submission" date="2014-11" db="EMBL/GenBank/DDBJ databases">
        <authorList>
            <person name="Amaro Gonzalez C."/>
        </authorList>
    </citation>
    <scope>NUCLEOTIDE SEQUENCE</scope>
</reference>
<organism evidence="1">
    <name type="scientific">Anguilla anguilla</name>
    <name type="common">European freshwater eel</name>
    <name type="synonym">Muraena anguilla</name>
    <dbReference type="NCBI Taxonomy" id="7936"/>
    <lineage>
        <taxon>Eukaryota</taxon>
        <taxon>Metazoa</taxon>
        <taxon>Chordata</taxon>
        <taxon>Craniata</taxon>
        <taxon>Vertebrata</taxon>
        <taxon>Euteleostomi</taxon>
        <taxon>Actinopterygii</taxon>
        <taxon>Neopterygii</taxon>
        <taxon>Teleostei</taxon>
        <taxon>Anguilliformes</taxon>
        <taxon>Anguillidae</taxon>
        <taxon>Anguilla</taxon>
    </lineage>
</organism>
<proteinExistence type="predicted"/>
<dbReference type="EMBL" id="GBXM01046375">
    <property type="protein sequence ID" value="JAH62202.1"/>
    <property type="molecule type" value="Transcribed_RNA"/>
</dbReference>
<reference evidence="1" key="2">
    <citation type="journal article" date="2015" name="Fish Shellfish Immunol.">
        <title>Early steps in the European eel (Anguilla anguilla)-Vibrio vulnificus interaction in the gills: Role of the RtxA13 toxin.</title>
        <authorList>
            <person name="Callol A."/>
            <person name="Pajuelo D."/>
            <person name="Ebbesson L."/>
            <person name="Teles M."/>
            <person name="MacKenzie S."/>
            <person name="Amaro C."/>
        </authorList>
    </citation>
    <scope>NUCLEOTIDE SEQUENCE</scope>
</reference>
<protein>
    <submittedName>
        <fullName evidence="1">Uncharacterized protein</fullName>
    </submittedName>
</protein>
<accession>A0A0E9U8Y0</accession>